<comment type="caution">
    <text evidence="1">The sequence shown here is derived from an EMBL/GenBank/DDBJ whole genome shotgun (WGS) entry which is preliminary data.</text>
</comment>
<evidence type="ECO:0000313" key="2">
    <source>
        <dbReference type="Proteomes" id="UP001524499"/>
    </source>
</evidence>
<dbReference type="EMBL" id="JANIBJ010000063">
    <property type="protein sequence ID" value="MCQ8106360.1"/>
    <property type="molecule type" value="Genomic_DNA"/>
</dbReference>
<reference evidence="1 2" key="1">
    <citation type="submission" date="2022-07" db="EMBL/GenBank/DDBJ databases">
        <title>Methylomonas rivi sp. nov., Methylomonas rosea sp. nov., Methylomonas aureus sp. nov. and Methylomonas subterranea sp. nov., four novel methanotrophs isolated from a freshwater creek and the deep terrestrial subsurface.</title>
        <authorList>
            <person name="Abin C."/>
            <person name="Sankaranarayanan K."/>
            <person name="Garner C."/>
            <person name="Sindelar R."/>
            <person name="Kotary K."/>
            <person name="Garner R."/>
            <person name="Barclay S."/>
            <person name="Lawson P."/>
            <person name="Krumholz L."/>
        </authorList>
    </citation>
    <scope>NUCLEOTIDE SEQUENCE [LARGE SCALE GENOMIC DNA]</scope>
    <source>
        <strain evidence="1 2">SURF-2</strain>
    </source>
</reference>
<gene>
    <name evidence="1" type="ORF">NP590_19810</name>
</gene>
<protein>
    <submittedName>
        <fullName evidence="1">Uncharacterized protein</fullName>
    </submittedName>
</protein>
<accession>A0ABT1TLK2</accession>
<dbReference type="Proteomes" id="UP001524499">
    <property type="component" value="Unassembled WGS sequence"/>
</dbReference>
<evidence type="ECO:0000313" key="1">
    <source>
        <dbReference type="EMBL" id="MCQ8106360.1"/>
    </source>
</evidence>
<sequence>MAIQKEFVVRYRGEGHVRFQIPPRAARVEVAKLLTDKISAIAGVSSVDLFRRSGKLSIRYDENLCRFIDLARQMAAELTVLEQQGWFAPQAVAEAAKKSRFGLKHKLKNSRINRWLDEKIVAAKETAQAAKVIGKLSSQGPKALFKDPEKAVIDFLNDILILYLIKVHWTRITTQWLVKPLVHRYEWMATFYLFFLLVRSRKPK</sequence>
<keyword evidence="2" id="KW-1185">Reference proteome</keyword>
<organism evidence="1 2">
    <name type="scientific">Methylomonas subterranea</name>
    <dbReference type="NCBI Taxonomy" id="2952225"/>
    <lineage>
        <taxon>Bacteria</taxon>
        <taxon>Pseudomonadati</taxon>
        <taxon>Pseudomonadota</taxon>
        <taxon>Gammaproteobacteria</taxon>
        <taxon>Methylococcales</taxon>
        <taxon>Methylococcaceae</taxon>
        <taxon>Methylomonas</taxon>
    </lineage>
</organism>
<dbReference type="RefSeq" id="WP_256604468.1">
    <property type="nucleotide sequence ID" value="NZ_JANIBJ010000063.1"/>
</dbReference>
<name>A0ABT1TLK2_9GAMM</name>
<proteinExistence type="predicted"/>